<dbReference type="InterPro" id="IPR046373">
    <property type="entry name" value="Acyl-CoA_Oxase/DH_mid-dom_sf"/>
</dbReference>
<evidence type="ECO:0000313" key="8">
    <source>
        <dbReference type="EMBL" id="BBA96689.1"/>
    </source>
</evidence>
<evidence type="ECO:0000256" key="1">
    <source>
        <dbReference type="ARBA" id="ARBA00001974"/>
    </source>
</evidence>
<dbReference type="Pfam" id="PF02770">
    <property type="entry name" value="Acyl-CoA_dh_M"/>
    <property type="match status" value="1"/>
</dbReference>
<evidence type="ECO:0000256" key="5">
    <source>
        <dbReference type="RuleBase" id="RU362125"/>
    </source>
</evidence>
<evidence type="ECO:0000259" key="6">
    <source>
        <dbReference type="Pfam" id="PF00441"/>
    </source>
</evidence>
<dbReference type="PANTHER" id="PTHR43884">
    <property type="entry name" value="ACYL-COA DEHYDROGENASE"/>
    <property type="match status" value="1"/>
</dbReference>
<dbReference type="RefSeq" id="WP_202233090.1">
    <property type="nucleotide sequence ID" value="NZ_AP018365.1"/>
</dbReference>
<dbReference type="CDD" id="cd00567">
    <property type="entry name" value="ACAD"/>
    <property type="match status" value="1"/>
</dbReference>
<accession>A0A7U3UQ61</accession>
<dbReference type="KEGG" id="arev:RVR_2105"/>
<dbReference type="InterPro" id="IPR037069">
    <property type="entry name" value="AcylCoA_DH/ox_N_sf"/>
</dbReference>
<dbReference type="Gene3D" id="1.10.540.10">
    <property type="entry name" value="Acyl-CoA dehydrogenase/oxidase, N-terminal domain"/>
    <property type="match status" value="1"/>
</dbReference>
<dbReference type="GO" id="GO:0050660">
    <property type="term" value="F:flavin adenine dinucleotide binding"/>
    <property type="evidence" value="ECO:0007669"/>
    <property type="project" value="InterPro"/>
</dbReference>
<dbReference type="AlphaFoldDB" id="A0A7U3UQ61"/>
<keyword evidence="3 5" id="KW-0285">Flavoprotein</keyword>
<evidence type="ECO:0000256" key="3">
    <source>
        <dbReference type="ARBA" id="ARBA00022630"/>
    </source>
</evidence>
<dbReference type="PANTHER" id="PTHR43884:SF12">
    <property type="entry name" value="ISOVALERYL-COA DEHYDROGENASE, MITOCHONDRIAL-RELATED"/>
    <property type="match status" value="1"/>
</dbReference>
<reference evidence="8 9" key="2">
    <citation type="journal article" date="2011" name="J. Antibiot.">
        <title>Furaquinocins I and J: novel polyketide isoprenoid hybrid compounds from Streptomyces reveromyceticus SN-593.</title>
        <authorList>
            <person name="Panthee S."/>
            <person name="Takahashi S."/>
            <person name="Takagi H."/>
            <person name="Nogawa T."/>
            <person name="Oowada E."/>
            <person name="Uramoto M."/>
            <person name="Osada H."/>
        </authorList>
    </citation>
    <scope>NUCLEOTIDE SEQUENCE [LARGE SCALE GENOMIC DNA]</scope>
    <source>
        <strain evidence="8 9">SN-593</strain>
    </source>
</reference>
<dbReference type="GO" id="GO:0003995">
    <property type="term" value="F:acyl-CoA dehydrogenase activity"/>
    <property type="evidence" value="ECO:0007669"/>
    <property type="project" value="TreeGrafter"/>
</dbReference>
<comment type="similarity">
    <text evidence="2 5">Belongs to the acyl-CoA dehydrogenase family.</text>
</comment>
<feature type="domain" description="Acyl-CoA oxidase/dehydrogenase middle" evidence="7">
    <location>
        <begin position="130"/>
        <end position="221"/>
    </location>
</feature>
<proteinExistence type="inferred from homology"/>
<dbReference type="InterPro" id="IPR009100">
    <property type="entry name" value="AcylCoA_DH/oxidase_NM_dom_sf"/>
</dbReference>
<organism evidence="8 9">
    <name type="scientific">Actinacidiphila reveromycinica</name>
    <dbReference type="NCBI Taxonomy" id="659352"/>
    <lineage>
        <taxon>Bacteria</taxon>
        <taxon>Bacillati</taxon>
        <taxon>Actinomycetota</taxon>
        <taxon>Actinomycetes</taxon>
        <taxon>Kitasatosporales</taxon>
        <taxon>Streptomycetaceae</taxon>
        <taxon>Actinacidiphila</taxon>
    </lineage>
</organism>
<dbReference type="InterPro" id="IPR006091">
    <property type="entry name" value="Acyl-CoA_Oxase/DH_mid-dom"/>
</dbReference>
<dbReference type="Proteomes" id="UP000595703">
    <property type="component" value="Chromosome"/>
</dbReference>
<reference evidence="8 9" key="1">
    <citation type="journal article" date="2010" name="J. Bacteriol.">
        <title>Biochemical characterization of a novel indole prenyltransferase from Streptomyces sp. SN-593.</title>
        <authorList>
            <person name="Takahashi S."/>
            <person name="Takagi H."/>
            <person name="Toyoda A."/>
            <person name="Uramoto M."/>
            <person name="Nogawa T."/>
            <person name="Ueki M."/>
            <person name="Sakaki Y."/>
            <person name="Osada H."/>
        </authorList>
    </citation>
    <scope>NUCLEOTIDE SEQUENCE [LARGE SCALE GENOMIC DNA]</scope>
    <source>
        <strain evidence="8 9">SN-593</strain>
    </source>
</reference>
<keyword evidence="9" id="KW-1185">Reference proteome</keyword>
<protein>
    <submittedName>
        <fullName evidence="8">Putative acyl-CoA dehydrogenase</fullName>
    </submittedName>
</protein>
<keyword evidence="4 5" id="KW-0274">FAD</keyword>
<gene>
    <name evidence="8" type="ORF">RVR_2105</name>
</gene>
<keyword evidence="5" id="KW-0560">Oxidoreductase</keyword>
<dbReference type="Gene3D" id="1.20.140.10">
    <property type="entry name" value="Butyryl-CoA Dehydrogenase, subunit A, domain 3"/>
    <property type="match status" value="1"/>
</dbReference>
<evidence type="ECO:0000259" key="7">
    <source>
        <dbReference type="Pfam" id="PF02770"/>
    </source>
</evidence>
<name>A0A7U3UQ61_9ACTN</name>
<dbReference type="SUPFAM" id="SSF47203">
    <property type="entry name" value="Acyl-CoA dehydrogenase C-terminal domain-like"/>
    <property type="match status" value="1"/>
</dbReference>
<reference evidence="8 9" key="3">
    <citation type="journal article" date="2011" name="Nat. Chem. Biol.">
        <title>Reveromycin A biosynthesis uses RevG and RevJ for stereospecific spiroacetal formation.</title>
        <authorList>
            <person name="Takahashi S."/>
            <person name="Toyoda A."/>
            <person name="Sekiyama Y."/>
            <person name="Takagi H."/>
            <person name="Nogawa T."/>
            <person name="Uramoto M."/>
            <person name="Suzuki R."/>
            <person name="Koshino H."/>
            <person name="Kumano T."/>
            <person name="Panthee S."/>
            <person name="Dairi T."/>
            <person name="Ishikawa J."/>
            <person name="Ikeda H."/>
            <person name="Sakaki Y."/>
            <person name="Osada H."/>
        </authorList>
    </citation>
    <scope>NUCLEOTIDE SEQUENCE [LARGE SCALE GENOMIC DNA]</scope>
    <source>
        <strain evidence="8 9">SN-593</strain>
    </source>
</reference>
<dbReference type="InterPro" id="IPR009075">
    <property type="entry name" value="AcylCo_DH/oxidase_C"/>
</dbReference>
<dbReference type="InterPro" id="IPR036250">
    <property type="entry name" value="AcylCo_DH-like_C"/>
</dbReference>
<dbReference type="SUPFAM" id="SSF56645">
    <property type="entry name" value="Acyl-CoA dehydrogenase NM domain-like"/>
    <property type="match status" value="1"/>
</dbReference>
<evidence type="ECO:0000256" key="4">
    <source>
        <dbReference type="ARBA" id="ARBA00022827"/>
    </source>
</evidence>
<dbReference type="Pfam" id="PF00441">
    <property type="entry name" value="Acyl-CoA_dh_1"/>
    <property type="match status" value="1"/>
</dbReference>
<sequence length="378" mass="40880">MIEFGTRLHAIRDAAREAAEDLRARALSVDADPDAMEAHFDSPTFALMRRAGTPEPYRETVPGLGDGLLDEDSCLENVVGTLELARGDAGMILACPGPALAGVVVRMLGDEQQQERFFTKLHGGRTHTFFAMTEPGRGNDATAMETRLERDGDGWRLYGHKRYIGNGARGGIGVVFARTGPSALSIRAALVEPGGPGWQGERLDMVGLRGAYLSELRFDGVPVAGDMLLGRHLPVTRRGMWGAIKTFHNMRIQVAAAAVGTALAMTEYVVEHRKNAPGAQVALHRTEAARELVYEAAARIDRDPERGYLSNVAKLAATRMAVEISHWACASLGPAGLLEHPLLEKWSRDVCAFEFMEGTGNIQRLHVAKGYLAGDADA</sequence>
<evidence type="ECO:0000313" key="9">
    <source>
        <dbReference type="Proteomes" id="UP000595703"/>
    </source>
</evidence>
<evidence type="ECO:0000256" key="2">
    <source>
        <dbReference type="ARBA" id="ARBA00009347"/>
    </source>
</evidence>
<comment type="cofactor">
    <cofactor evidence="1 5">
        <name>FAD</name>
        <dbReference type="ChEBI" id="CHEBI:57692"/>
    </cofactor>
</comment>
<dbReference type="EMBL" id="AP018365">
    <property type="protein sequence ID" value="BBA96689.1"/>
    <property type="molecule type" value="Genomic_DNA"/>
</dbReference>
<reference evidence="8 9" key="4">
    <citation type="journal article" date="2020" name="Sci. Rep.">
        <title>beta-carboline chemical signals induce reveromycin production through a LuxR family regulator in Streptomyces sp. SN-593.</title>
        <authorList>
            <person name="Panthee S."/>
            <person name="Kito N."/>
            <person name="Hayashi T."/>
            <person name="Shimizu T."/>
            <person name="Ishikawa J."/>
            <person name="Hamamoto H."/>
            <person name="Osada H."/>
            <person name="Takahashi S."/>
        </authorList>
    </citation>
    <scope>NUCLEOTIDE SEQUENCE [LARGE SCALE GENOMIC DNA]</scope>
    <source>
        <strain evidence="8 9">SN-593</strain>
    </source>
</reference>
<dbReference type="Gene3D" id="2.40.110.10">
    <property type="entry name" value="Butyryl-CoA Dehydrogenase, subunit A, domain 2"/>
    <property type="match status" value="1"/>
</dbReference>
<feature type="domain" description="Acyl-CoA dehydrogenase/oxidase C-terminal" evidence="6">
    <location>
        <begin position="238"/>
        <end position="371"/>
    </location>
</feature>